<gene>
    <name evidence="1" type="ORF">MRAB57_2336</name>
</gene>
<feature type="non-terminal residue" evidence="1">
    <location>
        <position position="1"/>
    </location>
</feature>
<proteinExistence type="predicted"/>
<name>A0A2U3NSL4_9MYCO</name>
<evidence type="ECO:0000313" key="1">
    <source>
        <dbReference type="EMBL" id="SPM34517.1"/>
    </source>
</evidence>
<protein>
    <submittedName>
        <fullName evidence="1">TetR family transcriptional regulator</fullName>
    </submittedName>
</protein>
<dbReference type="AlphaFoldDB" id="A0A2U3NSL4"/>
<sequence length="119" mass="12435">VARRSSLLTDPALGAATCGAWPQSTLVASETLSEDEIADAGIADITRALGVLGQISAEGMRLRGLRAGRPDLPAHTTVATIAGMVALRSTFFGANQPSREAIVDELVQAILHGFLHRCD</sequence>
<accession>A0A2U3NSL4</accession>
<keyword evidence="2" id="KW-1185">Reference proteome</keyword>
<dbReference type="Proteomes" id="UP000240988">
    <property type="component" value="Unassembled WGS sequence"/>
</dbReference>
<dbReference type="STRING" id="1841860.GCA_900157375_02340"/>
<organism evidence="1 2">
    <name type="scientific">Mycobacterium rhizamassiliense</name>
    <dbReference type="NCBI Taxonomy" id="1841860"/>
    <lineage>
        <taxon>Bacteria</taxon>
        <taxon>Bacillati</taxon>
        <taxon>Actinomycetota</taxon>
        <taxon>Actinomycetes</taxon>
        <taxon>Mycobacteriales</taxon>
        <taxon>Mycobacteriaceae</taxon>
        <taxon>Mycobacterium</taxon>
    </lineage>
</organism>
<evidence type="ECO:0000313" key="2">
    <source>
        <dbReference type="Proteomes" id="UP000240988"/>
    </source>
</evidence>
<dbReference type="EMBL" id="FUFA01000004">
    <property type="protein sequence ID" value="SPM34517.1"/>
    <property type="molecule type" value="Genomic_DNA"/>
</dbReference>
<reference evidence="1 2" key="1">
    <citation type="submission" date="2017-01" db="EMBL/GenBank/DDBJ databases">
        <authorList>
            <consortium name="Urmite Genomes"/>
        </authorList>
    </citation>
    <scope>NUCLEOTIDE SEQUENCE [LARGE SCALE GENOMIC DNA]</scope>
    <source>
        <strain evidence="1 2">AB57</strain>
    </source>
</reference>